<accession>A0A8B6F036</accession>
<comment type="caution">
    <text evidence="9">Lacks conserved residue(s) required for the propagation of feature annotation.</text>
</comment>
<keyword evidence="3" id="KW-1003">Cell membrane</keyword>
<reference evidence="10" key="1">
    <citation type="submission" date="2018-11" db="EMBL/GenBank/DDBJ databases">
        <authorList>
            <person name="Alioto T."/>
            <person name="Alioto T."/>
        </authorList>
    </citation>
    <scope>NUCLEOTIDE SEQUENCE</scope>
</reference>
<feature type="non-terminal residue" evidence="10">
    <location>
        <position position="852"/>
    </location>
</feature>
<evidence type="ECO:0000313" key="11">
    <source>
        <dbReference type="Proteomes" id="UP000596742"/>
    </source>
</evidence>
<keyword evidence="4 9" id="KW-0812">Transmembrane</keyword>
<feature type="transmembrane region" description="Helical" evidence="9">
    <location>
        <begin position="292"/>
        <end position="317"/>
    </location>
</feature>
<dbReference type="Pfam" id="PF00876">
    <property type="entry name" value="Innexin"/>
    <property type="match status" value="2"/>
</dbReference>
<dbReference type="PANTHER" id="PTHR11893">
    <property type="entry name" value="INNEXIN"/>
    <property type="match status" value="1"/>
</dbReference>
<evidence type="ECO:0000256" key="8">
    <source>
        <dbReference type="ARBA" id="ARBA00023303"/>
    </source>
</evidence>
<keyword evidence="5 9" id="KW-1133">Transmembrane helix</keyword>
<dbReference type="GO" id="GO:0005921">
    <property type="term" value="C:gap junction"/>
    <property type="evidence" value="ECO:0007669"/>
    <property type="project" value="UniProtKB-UniRule"/>
</dbReference>
<name>A0A8B6F036_MYTGA</name>
<evidence type="ECO:0000256" key="7">
    <source>
        <dbReference type="ARBA" id="ARBA00023136"/>
    </source>
</evidence>
<protein>
    <recommendedName>
        <fullName evidence="9">Innexin</fullName>
    </recommendedName>
</protein>
<proteinExistence type="inferred from homology"/>
<dbReference type="PRINTS" id="PR01262">
    <property type="entry name" value="INNEXIN"/>
</dbReference>
<feature type="transmembrane region" description="Helical" evidence="9">
    <location>
        <begin position="637"/>
        <end position="660"/>
    </location>
</feature>
<keyword evidence="8 9" id="KW-0407">Ion channel</keyword>
<evidence type="ECO:0000256" key="5">
    <source>
        <dbReference type="ARBA" id="ARBA00022989"/>
    </source>
</evidence>
<gene>
    <name evidence="9" type="primary">inx</name>
    <name evidence="10" type="ORF">MGAL_10B092247A</name>
</gene>
<evidence type="ECO:0000313" key="10">
    <source>
        <dbReference type="EMBL" id="VDI40971.1"/>
    </source>
</evidence>
<dbReference type="EMBL" id="UYJE01005856">
    <property type="protein sequence ID" value="VDI40971.1"/>
    <property type="molecule type" value="Genomic_DNA"/>
</dbReference>
<keyword evidence="2 9" id="KW-0813">Transport</keyword>
<feature type="transmembrane region" description="Helical" evidence="9">
    <location>
        <begin position="721"/>
        <end position="746"/>
    </location>
</feature>
<feature type="transmembrane region" description="Helical" evidence="9">
    <location>
        <begin position="208"/>
        <end position="231"/>
    </location>
</feature>
<feature type="transmembrane region" description="Helical" evidence="9">
    <location>
        <begin position="414"/>
        <end position="433"/>
    </location>
</feature>
<comment type="caution">
    <text evidence="10">The sequence shown here is derived from an EMBL/GenBank/DDBJ whole genome shotgun (WGS) entry which is preliminary data.</text>
</comment>
<feature type="transmembrane region" description="Helical" evidence="9">
    <location>
        <begin position="33"/>
        <end position="53"/>
    </location>
</feature>
<comment type="subcellular location">
    <subcellularLocation>
        <location evidence="1 9">Cell membrane</location>
        <topology evidence="1 9">Multi-pass membrane protein</topology>
    </subcellularLocation>
</comment>
<evidence type="ECO:0000256" key="1">
    <source>
        <dbReference type="ARBA" id="ARBA00004651"/>
    </source>
</evidence>
<evidence type="ECO:0000256" key="2">
    <source>
        <dbReference type="ARBA" id="ARBA00022448"/>
    </source>
</evidence>
<evidence type="ECO:0000256" key="6">
    <source>
        <dbReference type="ARBA" id="ARBA00023065"/>
    </source>
</evidence>
<keyword evidence="11" id="KW-1185">Reference proteome</keyword>
<feature type="transmembrane region" description="Helical" evidence="9">
    <location>
        <begin position="471"/>
        <end position="491"/>
    </location>
</feature>
<dbReference type="GO" id="GO:0034220">
    <property type="term" value="P:monoatomic ion transmembrane transport"/>
    <property type="evidence" value="ECO:0007669"/>
    <property type="project" value="UniProtKB-KW"/>
</dbReference>
<dbReference type="Proteomes" id="UP000596742">
    <property type="component" value="Unassembled WGS sequence"/>
</dbReference>
<keyword evidence="6 9" id="KW-0406">Ion transport</keyword>
<dbReference type="OrthoDB" id="6076052at2759"/>
<dbReference type="PROSITE" id="PS51013">
    <property type="entry name" value="PANNEXIN"/>
    <property type="match status" value="2"/>
</dbReference>
<comment type="similarity">
    <text evidence="9">Belongs to the pannexin family.</text>
</comment>
<evidence type="ECO:0000256" key="3">
    <source>
        <dbReference type="ARBA" id="ARBA00022475"/>
    </source>
</evidence>
<evidence type="ECO:0000256" key="4">
    <source>
        <dbReference type="ARBA" id="ARBA00022692"/>
    </source>
</evidence>
<dbReference type="InterPro" id="IPR000990">
    <property type="entry name" value="Innexin"/>
</dbReference>
<keyword evidence="7 9" id="KW-0472">Membrane</keyword>
<evidence type="ECO:0000256" key="9">
    <source>
        <dbReference type="RuleBase" id="RU010713"/>
    </source>
</evidence>
<sequence>GEYEMIGALGSIVSWSSVSGSADDDWIDRVNHIWTVLLLALFAVVVTSGQYILGDAIQCWTPAQFTGQFNSYAKSICWISNTYYIPQGDTIPENIATRQDAEITYYQWVPIILLFQALMFKIPNIAWRLLNGYSGINMDKICTLSESTLMAAPDDRLKNISHIAKYMHRWIESQRDFHDNALVRMRRRVSSVIIFCLGKRDGTFLTGYYIFIKFLYAANVVGQFFLLNAFMATDYNVFGFEVMSYLFTNGEWTPSPRFPRVTLCDFVIRQLSNHHRYTVQCVLPLNLFNEKIFIFLWFWLFLMAFLTFFNFASWLYYTLFKENRTRYVKKYLNLCNEISTGFDKKLARKFADDYLRNDGIFVLRVIEKNSSGMVLCDLVISLWKLFKEEYGTAKKPEVIDTEPVKNGKKIHFEYLDLNTSSNAMIVGIVLYFYKELTTIRIQSIGALGSIVSWSSVSGSADDDWIDRVNHIWTVLLLALFAVVVTSGQYILGDAIQCWTPAEFTGQFNSYAKSICWISNTYYIPQGDVIPENIAKRDRTRKSLTTTLMFKIPNIAWRLLNGYSGINMDKICTLSESTLMAAPDDRLKNISHIAKYMHRWIESQRDFHDNALVRMRRRVSSVIIFCLGKRDGTFLTGYYIFIKFLYAANVVGQFFLLNAFMATDYNVFGFEVMSYLFTNGEWTPSPRFPRVTLCDFVIRQLSNHHRYTVQCVLPLNLFNEKIFIFLWFWLFLMAFLTFFNFASWLYYTLFKENRTRYVKKYLNLCNEISTGFDKKLARKFADDYLRNDGIFVLRVIEKNSSGMVLCDLVISLWKLFKEEYGTAKKPEVIDTEPVKNGKINNDGYISKTPYDVS</sequence>
<organism evidence="10 11">
    <name type="scientific">Mytilus galloprovincialis</name>
    <name type="common">Mediterranean mussel</name>
    <dbReference type="NCBI Taxonomy" id="29158"/>
    <lineage>
        <taxon>Eukaryota</taxon>
        <taxon>Metazoa</taxon>
        <taxon>Spiralia</taxon>
        <taxon>Lophotrochozoa</taxon>
        <taxon>Mollusca</taxon>
        <taxon>Bivalvia</taxon>
        <taxon>Autobranchia</taxon>
        <taxon>Pteriomorphia</taxon>
        <taxon>Mytilida</taxon>
        <taxon>Mytiloidea</taxon>
        <taxon>Mytilidae</taxon>
        <taxon>Mytilinae</taxon>
        <taxon>Mytilus</taxon>
    </lineage>
</organism>
<dbReference type="PANTHER" id="PTHR11893:SF36">
    <property type="entry name" value="INNEXIN-5"/>
    <property type="match status" value="1"/>
</dbReference>
<dbReference type="AlphaFoldDB" id="A0A8B6F036"/>
<comment type="function">
    <text evidence="9">Structural component of the gap junctions.</text>
</comment>
<dbReference type="GO" id="GO:0005886">
    <property type="term" value="C:plasma membrane"/>
    <property type="evidence" value="ECO:0007669"/>
    <property type="project" value="UniProtKB-SubCell"/>
</dbReference>